<sequence length="195" mass="19769">MLGEGERERVKVPKKSTANLIAEAARLLACLLSVDSCRGHLGGESALIWDVWSEHQGSGGSGSAAEACGNCGGQRRRTRCGGANDELRASSTMMGSYQILLGAVESLATDKTAYVRLSLVPAGDLQAKTISLGVCVFEFRAVLVGLSSLVPWTGTDSSDADAEAGAGAGAGAGTGAAAAAAARNRELLLGCALSR</sequence>
<gene>
    <name evidence="1" type="ORF">AXG93_1593s1100</name>
</gene>
<comment type="caution">
    <text evidence="1">The sequence shown here is derived from an EMBL/GenBank/DDBJ whole genome shotgun (WGS) entry which is preliminary data.</text>
</comment>
<proteinExistence type="predicted"/>
<name>A0A176WNG6_MARPO</name>
<dbReference type="EMBL" id="LVLJ01000445">
    <property type="protein sequence ID" value="OAE34151.1"/>
    <property type="molecule type" value="Genomic_DNA"/>
</dbReference>
<protein>
    <submittedName>
        <fullName evidence="1">Uncharacterized protein</fullName>
    </submittedName>
</protein>
<accession>A0A176WNG6</accession>
<evidence type="ECO:0000313" key="1">
    <source>
        <dbReference type="EMBL" id="OAE34151.1"/>
    </source>
</evidence>
<dbReference type="Proteomes" id="UP000077202">
    <property type="component" value="Unassembled WGS sequence"/>
</dbReference>
<dbReference type="AlphaFoldDB" id="A0A176WNG6"/>
<evidence type="ECO:0000313" key="2">
    <source>
        <dbReference type="Proteomes" id="UP000077202"/>
    </source>
</evidence>
<keyword evidence="2" id="KW-1185">Reference proteome</keyword>
<reference evidence="1" key="1">
    <citation type="submission" date="2016-03" db="EMBL/GenBank/DDBJ databases">
        <title>Mechanisms controlling the formation of the plant cell surface in tip-growing cells are functionally conserved among land plants.</title>
        <authorList>
            <person name="Honkanen S."/>
            <person name="Jones V.A."/>
            <person name="Morieri G."/>
            <person name="Champion C."/>
            <person name="Hetherington A.J."/>
            <person name="Kelly S."/>
            <person name="Saint-Marcoux D."/>
            <person name="Proust H."/>
            <person name="Prescott H."/>
            <person name="Dolan L."/>
        </authorList>
    </citation>
    <scope>NUCLEOTIDE SEQUENCE [LARGE SCALE GENOMIC DNA]</scope>
    <source>
        <tissue evidence="1">Whole gametophyte</tissue>
    </source>
</reference>
<organism evidence="1 2">
    <name type="scientific">Marchantia polymorpha subsp. ruderalis</name>
    <dbReference type="NCBI Taxonomy" id="1480154"/>
    <lineage>
        <taxon>Eukaryota</taxon>
        <taxon>Viridiplantae</taxon>
        <taxon>Streptophyta</taxon>
        <taxon>Embryophyta</taxon>
        <taxon>Marchantiophyta</taxon>
        <taxon>Marchantiopsida</taxon>
        <taxon>Marchantiidae</taxon>
        <taxon>Marchantiales</taxon>
        <taxon>Marchantiaceae</taxon>
        <taxon>Marchantia</taxon>
    </lineage>
</organism>